<reference evidence="2 3" key="1">
    <citation type="submission" date="2024-04" db="EMBL/GenBank/DDBJ databases">
        <title>Tritrichomonas musculus Genome.</title>
        <authorList>
            <person name="Alves-Ferreira E."/>
            <person name="Grigg M."/>
            <person name="Lorenzi H."/>
            <person name="Galac M."/>
        </authorList>
    </citation>
    <scope>NUCLEOTIDE SEQUENCE [LARGE SCALE GENOMIC DNA]</scope>
    <source>
        <strain evidence="2 3">EAF2021</strain>
    </source>
</reference>
<organism evidence="2 3">
    <name type="scientific">Tritrichomonas musculus</name>
    <dbReference type="NCBI Taxonomy" id="1915356"/>
    <lineage>
        <taxon>Eukaryota</taxon>
        <taxon>Metamonada</taxon>
        <taxon>Parabasalia</taxon>
        <taxon>Tritrichomonadida</taxon>
        <taxon>Tritrichomonadidae</taxon>
        <taxon>Tritrichomonas</taxon>
    </lineage>
</organism>
<feature type="compositionally biased region" description="Polar residues" evidence="1">
    <location>
        <begin position="43"/>
        <end position="70"/>
    </location>
</feature>
<proteinExistence type="predicted"/>
<feature type="compositionally biased region" description="Basic residues" evidence="1">
    <location>
        <begin position="9"/>
        <end position="27"/>
    </location>
</feature>
<gene>
    <name evidence="2" type="ORF">M9Y10_038690</name>
</gene>
<feature type="region of interest" description="Disordered" evidence="1">
    <location>
        <begin position="1"/>
        <end position="70"/>
    </location>
</feature>
<protein>
    <submittedName>
        <fullName evidence="2">Uncharacterized protein</fullName>
    </submittedName>
</protein>
<feature type="compositionally biased region" description="Low complexity" evidence="1">
    <location>
        <begin position="270"/>
        <end position="289"/>
    </location>
</feature>
<evidence type="ECO:0000256" key="1">
    <source>
        <dbReference type="SAM" id="MobiDB-lite"/>
    </source>
</evidence>
<feature type="region of interest" description="Disordered" evidence="1">
    <location>
        <begin position="233"/>
        <end position="303"/>
    </location>
</feature>
<comment type="caution">
    <text evidence="2">The sequence shown here is derived from an EMBL/GenBank/DDBJ whole genome shotgun (WGS) entry which is preliminary data.</text>
</comment>
<sequence length="408" mass="46664">MNSQTEEKHHHHHHQSGSHRHKKRSSKPKQSDQIQQQDDLISRNSQPKTAFESISTLDKDTFSNNTSLQNQDDLKQENKVFSLAEMESIAKNDTFYVRIKDEIKKSKRKFINSIQSIIPEYVKIVEEKLNLHSNYNGKSGRFLYNDDYDNNFNNLLSDDDAKRFSKDSENNLNDNNSINYFNNNSMNDINNNIISNNIISNNIISNNIINDTDSYPIVNDDSDRHQLNEIKENDEFNNIDDGDITDRDNATDQINSSSKKKRKKKIKHANNNTNSNTTNTTNTINTTNMPDPPDTPITNNDTNSNNLFDFNSKESGEITPVKSFDSLDDSAASHHDIPKNTIKSDHNELSVIEEESIGDVFSSDNVTNGPTFNTLNRPPLNTSSKFKLFDFEPNDKNDYDPTSFNDII</sequence>
<dbReference type="EMBL" id="JAPFFF010000006">
    <property type="protein sequence ID" value="KAK8887637.1"/>
    <property type="molecule type" value="Genomic_DNA"/>
</dbReference>
<accession>A0ABR2K9P6</accession>
<keyword evidence="3" id="KW-1185">Reference proteome</keyword>
<name>A0ABR2K9P6_9EUKA</name>
<dbReference type="Proteomes" id="UP001470230">
    <property type="component" value="Unassembled WGS sequence"/>
</dbReference>
<feature type="compositionally biased region" description="Basic residues" evidence="1">
    <location>
        <begin position="258"/>
        <end position="268"/>
    </location>
</feature>
<evidence type="ECO:0000313" key="3">
    <source>
        <dbReference type="Proteomes" id="UP001470230"/>
    </source>
</evidence>
<evidence type="ECO:0000313" key="2">
    <source>
        <dbReference type="EMBL" id="KAK8887637.1"/>
    </source>
</evidence>